<proteinExistence type="predicted"/>
<feature type="signal peptide" evidence="2">
    <location>
        <begin position="1"/>
        <end position="20"/>
    </location>
</feature>
<evidence type="ECO:0000256" key="2">
    <source>
        <dbReference type="SAM" id="SignalP"/>
    </source>
</evidence>
<feature type="compositionally biased region" description="Basic and acidic residues" evidence="1">
    <location>
        <begin position="35"/>
        <end position="59"/>
    </location>
</feature>
<accession>A0AAX6N5S1</accession>
<feature type="compositionally biased region" description="Polar residues" evidence="1">
    <location>
        <begin position="60"/>
        <end position="69"/>
    </location>
</feature>
<keyword evidence="2" id="KW-0732">Signal</keyword>
<gene>
    <name evidence="3" type="ORF">O0Q50_06570</name>
</gene>
<dbReference type="AlphaFoldDB" id="A0AAX6N5S1"/>
<reference evidence="3" key="2">
    <citation type="submission" date="2022-12" db="EMBL/GenBank/DDBJ databases">
        <authorList>
            <person name="Dechsakulwatana C."/>
            <person name="Rungsihiranrut A."/>
            <person name="Muangchinda C."/>
            <person name="Ningthoujam R."/>
            <person name="Klankeo P."/>
            <person name="Pinyakong O."/>
        </authorList>
    </citation>
    <scope>NUCLEOTIDE SEQUENCE</scope>
    <source>
        <strain evidence="3">TL01-2</strain>
    </source>
</reference>
<feature type="region of interest" description="Disordered" evidence="1">
    <location>
        <begin position="18"/>
        <end position="168"/>
    </location>
</feature>
<feature type="compositionally biased region" description="Basic and acidic residues" evidence="1">
    <location>
        <begin position="143"/>
        <end position="168"/>
    </location>
</feature>
<feature type="compositionally biased region" description="Polar residues" evidence="1">
    <location>
        <begin position="76"/>
        <end position="87"/>
    </location>
</feature>
<dbReference type="PROSITE" id="PS51257">
    <property type="entry name" value="PROKAR_LIPOPROTEIN"/>
    <property type="match status" value="1"/>
</dbReference>
<reference evidence="3" key="1">
    <citation type="journal article" date="2022" name="J Environ Chem Eng">
        <title>Biodegradation of petroleum oil using a constructed nonpathogenic and heavy metal-tolerant bacterial consortium isolated from marine sponges.</title>
        <authorList>
            <person name="Dechsakulwatana C."/>
            <person name="Rungsihiranrut A."/>
            <person name="Muangchinda C."/>
            <person name="Ningthoujam R."/>
            <person name="Klankeo P."/>
            <person name="Pinyakong O."/>
        </authorList>
    </citation>
    <scope>NUCLEOTIDE SEQUENCE</scope>
    <source>
        <strain evidence="3">TL01-2</strain>
    </source>
</reference>
<feature type="compositionally biased region" description="Basic and acidic residues" evidence="1">
    <location>
        <begin position="93"/>
        <end position="108"/>
    </location>
</feature>
<name>A0AAX6N5S1_PRIAR</name>
<evidence type="ECO:0000256" key="1">
    <source>
        <dbReference type="SAM" id="MobiDB-lite"/>
    </source>
</evidence>
<dbReference type="EMBL" id="JAPTGD010000001">
    <property type="protein sequence ID" value="MDU9690824.1"/>
    <property type="molecule type" value="Genomic_DNA"/>
</dbReference>
<evidence type="ECO:0008006" key="5">
    <source>
        <dbReference type="Google" id="ProtNLM"/>
    </source>
</evidence>
<feature type="chain" id="PRO_5043836729" description="Lipoprotein" evidence="2">
    <location>
        <begin position="21"/>
        <end position="247"/>
    </location>
</feature>
<sequence>MKMKRLLVLPFLTLGFLAGCGDGEKTSQENQSNTAKKEITSSDQTEKEKSKKEETDDNKTNSTYVAEQSPTHKQEIPSSKEGSTSAGNAHGFATERPKNNSVEKEQSKSNHSSSEHSIQGEDKIVPSEEEAPLWEDSAAIAKNAEEEQERIRKAEEKSERDRAEDEEKSIAEDGLFIKVTPVMVEEEKAAAYLIPKLPTETQKKVAEEKKENPSGFSRTLWKCSQVRYALDNGMQEVEDSGFCGLAK</sequence>
<evidence type="ECO:0000313" key="4">
    <source>
        <dbReference type="Proteomes" id="UP001269400"/>
    </source>
</evidence>
<comment type="caution">
    <text evidence="3">The sequence shown here is derived from an EMBL/GenBank/DDBJ whole genome shotgun (WGS) entry which is preliminary data.</text>
</comment>
<protein>
    <recommendedName>
        <fullName evidence="5">Lipoprotein</fullName>
    </recommendedName>
</protein>
<evidence type="ECO:0000313" key="3">
    <source>
        <dbReference type="EMBL" id="MDU9690824.1"/>
    </source>
</evidence>
<dbReference type="RefSeq" id="WP_209369264.1">
    <property type="nucleotide sequence ID" value="NZ_JAPTGD010000001.1"/>
</dbReference>
<organism evidence="3 4">
    <name type="scientific">Priestia aryabhattai</name>
    <name type="common">Bacillus aryabhattai</name>
    <dbReference type="NCBI Taxonomy" id="412384"/>
    <lineage>
        <taxon>Bacteria</taxon>
        <taxon>Bacillati</taxon>
        <taxon>Bacillota</taxon>
        <taxon>Bacilli</taxon>
        <taxon>Bacillales</taxon>
        <taxon>Bacillaceae</taxon>
        <taxon>Priestia</taxon>
    </lineage>
</organism>
<dbReference type="Proteomes" id="UP001269400">
    <property type="component" value="Unassembled WGS sequence"/>
</dbReference>